<comment type="subcellular location">
    <subcellularLocation>
        <location evidence="6">Cell membrane</location>
        <topology evidence="6">Single-pass membrane protein</topology>
    </subcellularLocation>
</comment>
<dbReference type="InterPro" id="IPR010209">
    <property type="entry name" value="Ion_transpt_RnfG/RsxG"/>
</dbReference>
<evidence type="ECO:0000256" key="2">
    <source>
        <dbReference type="ARBA" id="ARBA00022553"/>
    </source>
</evidence>
<dbReference type="RefSeq" id="WP_008900910.1">
    <property type="nucleotide sequence ID" value="NZ_GL397071.1"/>
</dbReference>
<keyword evidence="9" id="KW-1185">Reference proteome</keyword>
<keyword evidence="6" id="KW-1133">Transmembrane helix</keyword>
<comment type="cofactor">
    <cofactor evidence="6">
        <name>FMN</name>
        <dbReference type="ChEBI" id="CHEBI:58210"/>
    </cofactor>
</comment>
<evidence type="ECO:0000256" key="6">
    <source>
        <dbReference type="HAMAP-Rule" id="MF_00479"/>
    </source>
</evidence>
<dbReference type="EC" id="7.-.-.-" evidence="6"/>
<dbReference type="GO" id="GO:0022900">
    <property type="term" value="P:electron transport chain"/>
    <property type="evidence" value="ECO:0007669"/>
    <property type="project" value="UniProtKB-UniRule"/>
</dbReference>
<comment type="function">
    <text evidence="6">Part of a membrane-bound complex that couples electron transfer with translocation of ions across the membrane.</text>
</comment>
<evidence type="ECO:0000256" key="5">
    <source>
        <dbReference type="ARBA" id="ARBA00022982"/>
    </source>
</evidence>
<dbReference type="eggNOG" id="COG4659">
    <property type="taxonomic scope" value="Bacteria"/>
</dbReference>
<sequence length="198" mass="21270">MKEPIKFGVILLIFCAISAGLLAYVNGITEPKIKQMEFEQTMKSYQAIFGEAADDFEEYDKAKLEEIQANYPDIQNVFVAKKGGEVVGYGINVNTNGFGGSMTNAIGILLDGDKLAGFRNITNQETKGFGTHIEGEDYTSSYNGKSAAGPVEYAKDPSGENQVMWISGATVTSKAVVKGDNIAIEVYNQVLKADGGAN</sequence>
<keyword evidence="6" id="KW-1003">Cell membrane</keyword>
<dbReference type="GO" id="GO:0010181">
    <property type="term" value="F:FMN binding"/>
    <property type="evidence" value="ECO:0007669"/>
    <property type="project" value="InterPro"/>
</dbReference>
<evidence type="ECO:0000256" key="1">
    <source>
        <dbReference type="ARBA" id="ARBA00022448"/>
    </source>
</evidence>
<feature type="modified residue" description="FMN phosphoryl threonine" evidence="6">
    <location>
        <position position="170"/>
    </location>
</feature>
<gene>
    <name evidence="6 8" type="primary">rnfG</name>
    <name evidence="8" type="ORF">HMPREF9225_0074</name>
</gene>
<keyword evidence="2 6" id="KW-0597">Phosphoprotein</keyword>
<evidence type="ECO:0000256" key="4">
    <source>
        <dbReference type="ARBA" id="ARBA00022643"/>
    </source>
</evidence>
<dbReference type="Proteomes" id="UP000003280">
    <property type="component" value="Unassembled WGS sequence"/>
</dbReference>
<accession>E0NIT5</accession>
<comment type="subunit">
    <text evidence="6">The complex is composed of six subunits: RnfA, RnfB, RnfC, RnfD, RnfE and RnfG.</text>
</comment>
<evidence type="ECO:0000259" key="7">
    <source>
        <dbReference type="SMART" id="SM00900"/>
    </source>
</evidence>
<keyword evidence="6" id="KW-1278">Translocase</keyword>
<dbReference type="HOGENOM" id="CLU_077882_2_2_9"/>
<keyword evidence="6" id="KW-0812">Transmembrane</keyword>
<name>E0NIT5_9FIRM</name>
<comment type="similarity">
    <text evidence="6">Belongs to the RnfG family.</text>
</comment>
<dbReference type="OrthoDB" id="9794010at2"/>
<dbReference type="InterPro" id="IPR007329">
    <property type="entry name" value="FMN-bd"/>
</dbReference>
<protein>
    <recommendedName>
        <fullName evidence="6">Ion-translocating oxidoreductase complex subunit G</fullName>
        <ecNumber evidence="6">7.-.-.-</ecNumber>
    </recommendedName>
    <alternativeName>
        <fullName evidence="6">Rnf electron transport complex subunit G</fullName>
    </alternativeName>
</protein>
<feature type="domain" description="FMN-binding" evidence="7">
    <location>
        <begin position="97"/>
        <end position="187"/>
    </location>
</feature>
<comment type="caution">
    <text evidence="8">The sequence shown here is derived from an EMBL/GenBank/DDBJ whole genome shotgun (WGS) entry which is preliminary data.</text>
</comment>
<dbReference type="EMBL" id="AEEH01000010">
    <property type="protein sequence ID" value="EFM26303.1"/>
    <property type="molecule type" value="Genomic_DNA"/>
</dbReference>
<dbReference type="GO" id="GO:0005886">
    <property type="term" value="C:plasma membrane"/>
    <property type="evidence" value="ECO:0007669"/>
    <property type="project" value="UniProtKB-SubCell"/>
</dbReference>
<dbReference type="GO" id="GO:0009055">
    <property type="term" value="F:electron transfer activity"/>
    <property type="evidence" value="ECO:0007669"/>
    <property type="project" value="InterPro"/>
</dbReference>
<evidence type="ECO:0000313" key="9">
    <source>
        <dbReference type="Proteomes" id="UP000003280"/>
    </source>
</evidence>
<organism evidence="8 9">
    <name type="scientific">Peptoniphilus duerdenii ATCC BAA-1640</name>
    <dbReference type="NCBI Taxonomy" id="862517"/>
    <lineage>
        <taxon>Bacteria</taxon>
        <taxon>Bacillati</taxon>
        <taxon>Bacillota</taxon>
        <taxon>Tissierellia</taxon>
        <taxon>Tissierellales</taxon>
        <taxon>Peptoniphilaceae</taxon>
        <taxon>Peptoniphilus</taxon>
    </lineage>
</organism>
<dbReference type="STRING" id="862517.HMPREF9225_0074"/>
<evidence type="ECO:0000313" key="8">
    <source>
        <dbReference type="EMBL" id="EFM26303.1"/>
    </source>
</evidence>
<evidence type="ECO:0000256" key="3">
    <source>
        <dbReference type="ARBA" id="ARBA00022630"/>
    </source>
</evidence>
<dbReference type="Pfam" id="PF04205">
    <property type="entry name" value="FMN_bind"/>
    <property type="match status" value="1"/>
</dbReference>
<dbReference type="HAMAP" id="MF_00479">
    <property type="entry name" value="RsxG_RnfG"/>
    <property type="match status" value="1"/>
</dbReference>
<dbReference type="SMART" id="SM00900">
    <property type="entry name" value="FMN_bind"/>
    <property type="match status" value="1"/>
</dbReference>
<keyword evidence="1 6" id="KW-0813">Transport</keyword>
<reference evidence="8 9" key="1">
    <citation type="submission" date="2010-07" db="EMBL/GenBank/DDBJ databases">
        <authorList>
            <person name="Muzny D."/>
            <person name="Qin X."/>
            <person name="Deng J."/>
            <person name="Jiang H."/>
            <person name="Liu Y."/>
            <person name="Qu J."/>
            <person name="Song X.-Z."/>
            <person name="Zhang L."/>
            <person name="Thornton R."/>
            <person name="Coyle M."/>
            <person name="Francisco L."/>
            <person name="Jackson L."/>
            <person name="Javaid M."/>
            <person name="Korchina V."/>
            <person name="Kovar C."/>
            <person name="Mata R."/>
            <person name="Mathew T."/>
            <person name="Ngo R."/>
            <person name="Nguyen L."/>
            <person name="Nguyen N."/>
            <person name="Okwuonu G."/>
            <person name="Ongeri F."/>
            <person name="Pham C."/>
            <person name="Simmons D."/>
            <person name="Wilczek-Boney K."/>
            <person name="Hale W."/>
            <person name="Jakkamsetti A."/>
            <person name="Pham P."/>
            <person name="Ruth R."/>
            <person name="San Lucas F."/>
            <person name="Warren J."/>
            <person name="Zhang J."/>
            <person name="Zhao Z."/>
            <person name="Zhou C."/>
            <person name="Zhu D."/>
            <person name="Lee S."/>
            <person name="Bess C."/>
            <person name="Blankenburg K."/>
            <person name="Forbes L."/>
            <person name="Fu Q."/>
            <person name="Gubbala S."/>
            <person name="Hirani K."/>
            <person name="Jayaseelan J.C."/>
            <person name="Lara F."/>
            <person name="Munidasa M."/>
            <person name="Palculict T."/>
            <person name="Patil S."/>
            <person name="Pu L.-L."/>
            <person name="Saada N."/>
            <person name="Tang L."/>
            <person name="Weissenberger G."/>
            <person name="Zhu Y."/>
            <person name="Hemphill L."/>
            <person name="Shang Y."/>
            <person name="Youmans B."/>
            <person name="Ayvaz T."/>
            <person name="Ross M."/>
            <person name="Santibanez J."/>
            <person name="Aqrawi P."/>
            <person name="Gross S."/>
            <person name="Joshi V."/>
            <person name="Fowler G."/>
            <person name="Nazareth L."/>
            <person name="Reid J."/>
            <person name="Worley K."/>
            <person name="Petrosino J."/>
            <person name="Highlander S."/>
            <person name="Gibbs R."/>
        </authorList>
    </citation>
    <scope>NUCLEOTIDE SEQUENCE [LARGE SCALE GENOMIC DNA]</scope>
    <source>
        <strain evidence="8 9">ATCC BAA-1640</strain>
    </source>
</reference>
<keyword evidence="3 6" id="KW-0285">Flavoprotein</keyword>
<dbReference type="AlphaFoldDB" id="E0NIT5"/>
<dbReference type="PANTHER" id="PTHR36118">
    <property type="entry name" value="ION-TRANSLOCATING OXIDOREDUCTASE COMPLEX SUBUNIT G"/>
    <property type="match status" value="1"/>
</dbReference>
<proteinExistence type="inferred from homology"/>
<keyword evidence="5 6" id="KW-0249">Electron transport</keyword>
<keyword evidence="6" id="KW-0472">Membrane</keyword>
<dbReference type="PIRSF" id="PIRSF006091">
    <property type="entry name" value="E_trnsport_RnfG"/>
    <property type="match status" value="1"/>
</dbReference>
<dbReference type="PANTHER" id="PTHR36118:SF1">
    <property type="entry name" value="ION-TRANSLOCATING OXIDOREDUCTASE COMPLEX SUBUNIT G"/>
    <property type="match status" value="1"/>
</dbReference>
<keyword evidence="4 6" id="KW-0288">FMN</keyword>